<evidence type="ECO:0000256" key="1">
    <source>
        <dbReference type="SAM" id="SignalP"/>
    </source>
</evidence>
<sequence>MIRCIFIFTVLLIGAQAITDSLKEKLKKWGDECAAQPQIVSEESEESCNKKRKHETDEDVLLSEVTFCIWKKAGFISESGDLFIEVIKTALRQSNSDEEVEKLVNKCAVKKATPQRTAMAVMMCMFENRRQNL</sequence>
<keyword evidence="3" id="KW-1185">Reference proteome</keyword>
<dbReference type="Gene3D" id="1.10.238.20">
    <property type="entry name" value="Pheromone/general odorant binding protein domain"/>
    <property type="match status" value="1"/>
</dbReference>
<dbReference type="Proteomes" id="UP000292052">
    <property type="component" value="Unassembled WGS sequence"/>
</dbReference>
<evidence type="ECO:0000313" key="2">
    <source>
        <dbReference type="EMBL" id="RZC40484.1"/>
    </source>
</evidence>
<comment type="caution">
    <text evidence="2">The sequence shown here is derived from an EMBL/GenBank/DDBJ whole genome shotgun (WGS) entry which is preliminary data.</text>
</comment>
<dbReference type="InterPro" id="IPR036728">
    <property type="entry name" value="PBP_GOBP_sf"/>
</dbReference>
<feature type="signal peptide" evidence="1">
    <location>
        <begin position="1"/>
        <end position="17"/>
    </location>
</feature>
<reference evidence="2 3" key="1">
    <citation type="submission" date="2017-03" db="EMBL/GenBank/DDBJ databases">
        <title>Genome of the blue death feigning beetle - Asbolus verrucosus.</title>
        <authorList>
            <person name="Rider S.D."/>
        </authorList>
    </citation>
    <scope>NUCLEOTIDE SEQUENCE [LARGE SCALE GENOMIC DNA]</scope>
    <source>
        <strain evidence="2">Butters</strain>
        <tissue evidence="2">Head and leg muscle</tissue>
    </source>
</reference>
<name>A0A482W5V3_ASBVE</name>
<gene>
    <name evidence="2" type="ORF">BDFB_012056</name>
</gene>
<dbReference type="Pfam" id="PF01395">
    <property type="entry name" value="PBP_GOBP"/>
    <property type="match status" value="1"/>
</dbReference>
<dbReference type="CDD" id="cd23992">
    <property type="entry name" value="PBP_GOBP"/>
    <property type="match status" value="1"/>
</dbReference>
<organism evidence="2 3">
    <name type="scientific">Asbolus verrucosus</name>
    <name type="common">Desert ironclad beetle</name>
    <dbReference type="NCBI Taxonomy" id="1661398"/>
    <lineage>
        <taxon>Eukaryota</taxon>
        <taxon>Metazoa</taxon>
        <taxon>Ecdysozoa</taxon>
        <taxon>Arthropoda</taxon>
        <taxon>Hexapoda</taxon>
        <taxon>Insecta</taxon>
        <taxon>Pterygota</taxon>
        <taxon>Neoptera</taxon>
        <taxon>Endopterygota</taxon>
        <taxon>Coleoptera</taxon>
        <taxon>Polyphaga</taxon>
        <taxon>Cucujiformia</taxon>
        <taxon>Tenebrionidae</taxon>
        <taxon>Pimeliinae</taxon>
        <taxon>Asbolus</taxon>
    </lineage>
</organism>
<feature type="chain" id="PRO_5019870892" evidence="1">
    <location>
        <begin position="18"/>
        <end position="133"/>
    </location>
</feature>
<dbReference type="AlphaFoldDB" id="A0A482W5V3"/>
<dbReference type="SUPFAM" id="SSF47565">
    <property type="entry name" value="Insect pheromone/odorant-binding proteins"/>
    <property type="match status" value="1"/>
</dbReference>
<proteinExistence type="predicted"/>
<dbReference type="OrthoDB" id="8194670at2759"/>
<accession>A0A482W5V3</accession>
<dbReference type="EMBL" id="QDEB01025832">
    <property type="protein sequence ID" value="RZC40484.1"/>
    <property type="molecule type" value="Genomic_DNA"/>
</dbReference>
<dbReference type="SMART" id="SM00708">
    <property type="entry name" value="PhBP"/>
    <property type="match status" value="1"/>
</dbReference>
<dbReference type="GO" id="GO:0005549">
    <property type="term" value="F:odorant binding"/>
    <property type="evidence" value="ECO:0007669"/>
    <property type="project" value="InterPro"/>
</dbReference>
<keyword evidence="1" id="KW-0732">Signal</keyword>
<evidence type="ECO:0000313" key="3">
    <source>
        <dbReference type="Proteomes" id="UP000292052"/>
    </source>
</evidence>
<protein>
    <submittedName>
        <fullName evidence="2">PBP GOBP domain containing protein</fullName>
    </submittedName>
</protein>
<dbReference type="InterPro" id="IPR006170">
    <property type="entry name" value="PBP/GOBP"/>
</dbReference>